<dbReference type="EMBL" id="FNGS01000002">
    <property type="protein sequence ID" value="SDL57244.1"/>
    <property type="molecule type" value="Genomic_DNA"/>
</dbReference>
<reference evidence="1 2" key="1">
    <citation type="submission" date="2016-10" db="EMBL/GenBank/DDBJ databases">
        <authorList>
            <person name="de Groot N.N."/>
        </authorList>
    </citation>
    <scope>NUCLEOTIDE SEQUENCE [LARGE SCALE GENOMIC DNA]</scope>
    <source>
        <strain evidence="1 2">DSM 21668</strain>
    </source>
</reference>
<proteinExistence type="predicted"/>
<organism evidence="1 2">
    <name type="scientific">Siphonobacter aquaeclarae</name>
    <dbReference type="NCBI Taxonomy" id="563176"/>
    <lineage>
        <taxon>Bacteria</taxon>
        <taxon>Pseudomonadati</taxon>
        <taxon>Bacteroidota</taxon>
        <taxon>Cytophagia</taxon>
        <taxon>Cytophagales</taxon>
        <taxon>Cytophagaceae</taxon>
        <taxon>Siphonobacter</taxon>
    </lineage>
</organism>
<accession>A0A1G9L5Q7</accession>
<name>A0A1G9L5Q7_9BACT</name>
<evidence type="ECO:0000313" key="1">
    <source>
        <dbReference type="EMBL" id="SDL57244.1"/>
    </source>
</evidence>
<gene>
    <name evidence="1" type="ORF">SAMN04488090_1275</name>
</gene>
<sequence length="54" mass="6245">MEKKAALLAVFFLHGAEGMGQRGNKKSRFTYVKRLFCDWEYLRENALSDGNCFP</sequence>
<protein>
    <submittedName>
        <fullName evidence="1">Uncharacterized protein</fullName>
    </submittedName>
</protein>
<evidence type="ECO:0000313" key="2">
    <source>
        <dbReference type="Proteomes" id="UP000198901"/>
    </source>
</evidence>
<dbReference type="Proteomes" id="UP000198901">
    <property type="component" value="Unassembled WGS sequence"/>
</dbReference>
<dbReference type="AlphaFoldDB" id="A0A1G9L5Q7"/>
<keyword evidence="2" id="KW-1185">Reference proteome</keyword>